<evidence type="ECO:0000259" key="7">
    <source>
        <dbReference type="PROSITE" id="PS51935"/>
    </source>
</evidence>
<evidence type="ECO:0000256" key="6">
    <source>
        <dbReference type="SAM" id="Phobius"/>
    </source>
</evidence>
<dbReference type="InterPro" id="IPR051202">
    <property type="entry name" value="Peptidase_C40"/>
</dbReference>
<proteinExistence type="inferred from homology"/>
<dbReference type="PANTHER" id="PTHR47053:SF5">
    <property type="entry name" value="BIFUNCTIONAL MURAMIDASE_DL-ENDOPEPTIDASE CWLT"/>
    <property type="match status" value="1"/>
</dbReference>
<feature type="compositionally biased region" description="Low complexity" evidence="5">
    <location>
        <begin position="116"/>
        <end position="131"/>
    </location>
</feature>
<evidence type="ECO:0000256" key="2">
    <source>
        <dbReference type="ARBA" id="ARBA00022670"/>
    </source>
</evidence>
<dbReference type="InterPro" id="IPR038765">
    <property type="entry name" value="Papain-like_cys_pep_sf"/>
</dbReference>
<evidence type="ECO:0000256" key="5">
    <source>
        <dbReference type="SAM" id="MobiDB-lite"/>
    </source>
</evidence>
<gene>
    <name evidence="8" type="ORF">M5X12_23860</name>
</gene>
<comment type="caution">
    <text evidence="8">The sequence shown here is derived from an EMBL/GenBank/DDBJ whole genome shotgun (WGS) entry which is preliminary data.</text>
</comment>
<dbReference type="Pfam" id="PF13702">
    <property type="entry name" value="Lysozyme_like"/>
    <property type="match status" value="1"/>
</dbReference>
<reference evidence="8 9" key="1">
    <citation type="submission" date="2022-05" db="EMBL/GenBank/DDBJ databases">
        <title>Genome Sequencing of Bee-Associated Microbes.</title>
        <authorList>
            <person name="Dunlap C."/>
        </authorList>
    </citation>
    <scope>NUCLEOTIDE SEQUENCE [LARGE SCALE GENOMIC DNA]</scope>
    <source>
        <strain evidence="8 9">NRRL B-04010</strain>
    </source>
</reference>
<keyword evidence="2" id="KW-0645">Protease</keyword>
<keyword evidence="6" id="KW-0812">Transmembrane</keyword>
<protein>
    <submittedName>
        <fullName evidence="8">Bifunctional lysozyme/C40 family peptidase</fullName>
    </submittedName>
</protein>
<dbReference type="InterPro" id="IPR047194">
    <property type="entry name" value="CwlT-like_lysozyme"/>
</dbReference>
<dbReference type="Pfam" id="PF00877">
    <property type="entry name" value="NLPC_P60"/>
    <property type="match status" value="1"/>
</dbReference>
<dbReference type="Proteomes" id="UP001527181">
    <property type="component" value="Unassembled WGS sequence"/>
</dbReference>
<dbReference type="Gene3D" id="3.90.1720.10">
    <property type="entry name" value="endopeptidase domain like (from Nostoc punctiforme)"/>
    <property type="match status" value="1"/>
</dbReference>
<evidence type="ECO:0000256" key="1">
    <source>
        <dbReference type="ARBA" id="ARBA00007074"/>
    </source>
</evidence>
<dbReference type="RefSeq" id="WP_268598727.1">
    <property type="nucleotide sequence ID" value="NZ_JAMDNP010000057.1"/>
</dbReference>
<evidence type="ECO:0000256" key="4">
    <source>
        <dbReference type="ARBA" id="ARBA00022807"/>
    </source>
</evidence>
<dbReference type="EMBL" id="JAMDNP010000057">
    <property type="protein sequence ID" value="MCY9763550.1"/>
    <property type="molecule type" value="Genomic_DNA"/>
</dbReference>
<keyword evidence="3" id="KW-0378">Hydrolase</keyword>
<keyword evidence="6" id="KW-1133">Transmembrane helix</keyword>
<dbReference type="InterPro" id="IPR000064">
    <property type="entry name" value="NLP_P60_dom"/>
</dbReference>
<name>A0ABT4H3N2_PAEAL</name>
<keyword evidence="4" id="KW-0788">Thiol protease</keyword>
<evidence type="ECO:0000313" key="9">
    <source>
        <dbReference type="Proteomes" id="UP001527181"/>
    </source>
</evidence>
<dbReference type="PROSITE" id="PS51935">
    <property type="entry name" value="NLPC_P60"/>
    <property type="match status" value="1"/>
</dbReference>
<sequence length="480" mass="54434">MPIKIKIALKLVGIVKDHWPKIAAALIILLLLPFILFSALLSMFSWLDWGDDDPINYKPYQAVATKHNLIWQELVVIDLVKHDMDQDELQPKKIEKDFVYYVTKTVRECKEVTRPNSSKNTKNSNTSTTTTECSDKTVEEKQTRTFQEVMDYLKFSDEQRELAENNLALLYEETGGSIGGGGLSGTAKVSEDVLRYESIIRKYAALYKIEDQVHIILALTMQESSGRLLDVMQSSESAGFPPNTFTDPEVSIKWGVKHFYECYTLAKGDVKITLQAYNFGKAFAEYALEHGGYSKELAVDYSKYYANKYGWNSYGDVNYVDHVLRYVDVSSGGNGGSGNQKFDFNQVLAEMRRYEGMSYLLGGRKPSHGGFDCSGLLEYTFSKFGINISGTAATQYNKTRAVNESEIAPGDLVFFDTDRELTKAERENPDNLKDKPYRVSHVGMYIGNNKFYDSNNGGVGESNLTTWKRLYRFLGYRRIQ</sequence>
<dbReference type="PANTHER" id="PTHR47053">
    <property type="entry name" value="MUREIN DD-ENDOPEPTIDASE MEPH-RELATED"/>
    <property type="match status" value="1"/>
</dbReference>
<dbReference type="SUPFAM" id="SSF54001">
    <property type="entry name" value="Cysteine proteinases"/>
    <property type="match status" value="1"/>
</dbReference>
<dbReference type="InterPro" id="IPR023346">
    <property type="entry name" value="Lysozyme-like_dom_sf"/>
</dbReference>
<accession>A0ABT4H3N2</accession>
<evidence type="ECO:0000256" key="3">
    <source>
        <dbReference type="ARBA" id="ARBA00022801"/>
    </source>
</evidence>
<evidence type="ECO:0000313" key="8">
    <source>
        <dbReference type="EMBL" id="MCY9763550.1"/>
    </source>
</evidence>
<keyword evidence="6" id="KW-0472">Membrane</keyword>
<comment type="similarity">
    <text evidence="1">Belongs to the peptidase C40 family.</text>
</comment>
<feature type="domain" description="NlpC/P60" evidence="7">
    <location>
        <begin position="341"/>
        <end position="480"/>
    </location>
</feature>
<organism evidence="8 9">
    <name type="scientific">Paenibacillus alvei</name>
    <name type="common">Bacillus alvei</name>
    <dbReference type="NCBI Taxonomy" id="44250"/>
    <lineage>
        <taxon>Bacteria</taxon>
        <taxon>Bacillati</taxon>
        <taxon>Bacillota</taxon>
        <taxon>Bacilli</taxon>
        <taxon>Bacillales</taxon>
        <taxon>Paenibacillaceae</taxon>
        <taxon>Paenibacillus</taxon>
    </lineage>
</organism>
<dbReference type="CDD" id="cd16891">
    <property type="entry name" value="CwlT-like"/>
    <property type="match status" value="1"/>
</dbReference>
<keyword evidence="9" id="KW-1185">Reference proteome</keyword>
<dbReference type="Gene3D" id="1.10.530.10">
    <property type="match status" value="1"/>
</dbReference>
<dbReference type="SUPFAM" id="SSF53955">
    <property type="entry name" value="Lysozyme-like"/>
    <property type="match status" value="1"/>
</dbReference>
<feature type="region of interest" description="Disordered" evidence="5">
    <location>
        <begin position="112"/>
        <end position="136"/>
    </location>
</feature>
<feature type="transmembrane region" description="Helical" evidence="6">
    <location>
        <begin position="21"/>
        <end position="47"/>
    </location>
</feature>